<keyword evidence="3 9" id="KW-0963">Cytoplasm</keyword>
<dbReference type="EMBL" id="DSTT01000002">
    <property type="protein sequence ID" value="HFK23391.1"/>
    <property type="molecule type" value="Genomic_DNA"/>
</dbReference>
<proteinExistence type="inferred from homology"/>
<dbReference type="GO" id="GO:0047761">
    <property type="term" value="F:butyrate kinase activity"/>
    <property type="evidence" value="ECO:0007669"/>
    <property type="project" value="UniProtKB-UniRule"/>
</dbReference>
<dbReference type="InterPro" id="IPR023865">
    <property type="entry name" value="Aliphatic_acid_kinase_CS"/>
</dbReference>
<name>A0A7C3J5N6_UNCW3</name>
<evidence type="ECO:0000256" key="2">
    <source>
        <dbReference type="ARBA" id="ARBA00008748"/>
    </source>
</evidence>
<dbReference type="PRINTS" id="PR00471">
    <property type="entry name" value="ACETATEKNASE"/>
</dbReference>
<dbReference type="PANTHER" id="PTHR21060:SF15">
    <property type="entry name" value="ACETATE KINASE-RELATED"/>
    <property type="match status" value="1"/>
</dbReference>
<protein>
    <recommendedName>
        <fullName evidence="9">Probable butyrate kinase</fullName>
        <shortName evidence="9">BK</shortName>
        <ecNumber evidence="9">2.7.2.7</ecNumber>
    </recommendedName>
    <alternativeName>
        <fullName evidence="9">Branched-chain carboxylic acid kinase</fullName>
    </alternativeName>
</protein>
<evidence type="ECO:0000256" key="5">
    <source>
        <dbReference type="ARBA" id="ARBA00022741"/>
    </source>
</evidence>
<dbReference type="InterPro" id="IPR043129">
    <property type="entry name" value="ATPase_NBD"/>
</dbReference>
<dbReference type="CDD" id="cd24011">
    <property type="entry name" value="ASKHA_NBD_BK"/>
    <property type="match status" value="1"/>
</dbReference>
<dbReference type="EC" id="2.7.2.7" evidence="9"/>
<comment type="catalytic activity">
    <reaction evidence="8 9">
        <text>butanoate + ATP = butanoyl phosphate + ADP</text>
        <dbReference type="Rhea" id="RHEA:13585"/>
        <dbReference type="ChEBI" id="CHEBI:17968"/>
        <dbReference type="ChEBI" id="CHEBI:30616"/>
        <dbReference type="ChEBI" id="CHEBI:58079"/>
        <dbReference type="ChEBI" id="CHEBI:456216"/>
        <dbReference type="EC" id="2.7.2.7"/>
    </reaction>
</comment>
<evidence type="ECO:0000256" key="9">
    <source>
        <dbReference type="HAMAP-Rule" id="MF_00542"/>
    </source>
</evidence>
<comment type="similarity">
    <text evidence="2 9 10">Belongs to the acetokinase family.</text>
</comment>
<keyword evidence="7 9" id="KW-0067">ATP-binding</keyword>
<organism evidence="11">
    <name type="scientific">candidate division WOR-3 bacterium</name>
    <dbReference type="NCBI Taxonomy" id="2052148"/>
    <lineage>
        <taxon>Bacteria</taxon>
        <taxon>Bacteria division WOR-3</taxon>
    </lineage>
</organism>
<evidence type="ECO:0000313" key="11">
    <source>
        <dbReference type="EMBL" id="HFK23391.1"/>
    </source>
</evidence>
<dbReference type="PROSITE" id="PS01076">
    <property type="entry name" value="ACETATE_KINASE_2"/>
    <property type="match status" value="1"/>
</dbReference>
<dbReference type="InterPro" id="IPR000890">
    <property type="entry name" value="Aliphatic_acid_kin_short-chain"/>
</dbReference>
<evidence type="ECO:0000256" key="1">
    <source>
        <dbReference type="ARBA" id="ARBA00004496"/>
    </source>
</evidence>
<keyword evidence="4 9" id="KW-0808">Transferase</keyword>
<evidence type="ECO:0000256" key="8">
    <source>
        <dbReference type="ARBA" id="ARBA00048596"/>
    </source>
</evidence>
<keyword evidence="6 9" id="KW-0418">Kinase</keyword>
<dbReference type="PIRSF" id="PIRSF036458">
    <property type="entry name" value="Butyrate_kin"/>
    <property type="match status" value="1"/>
</dbReference>
<gene>
    <name evidence="9 11" type="primary">buk</name>
    <name evidence="11" type="ORF">ENS15_01880</name>
</gene>
<dbReference type="GO" id="GO:0008776">
    <property type="term" value="F:acetate kinase activity"/>
    <property type="evidence" value="ECO:0007669"/>
    <property type="project" value="TreeGrafter"/>
</dbReference>
<dbReference type="Pfam" id="PF00871">
    <property type="entry name" value="Acetate_kinase"/>
    <property type="match status" value="1"/>
</dbReference>
<dbReference type="AlphaFoldDB" id="A0A7C3J5N6"/>
<dbReference type="InterPro" id="IPR011245">
    <property type="entry name" value="Butyrate_kin"/>
</dbReference>
<evidence type="ECO:0000256" key="6">
    <source>
        <dbReference type="ARBA" id="ARBA00022777"/>
    </source>
</evidence>
<keyword evidence="5 9" id="KW-0547">Nucleotide-binding</keyword>
<reference evidence="11" key="1">
    <citation type="journal article" date="2020" name="mSystems">
        <title>Genome- and Community-Level Interaction Insights into Carbon Utilization and Element Cycling Functions of Hydrothermarchaeota in Hydrothermal Sediment.</title>
        <authorList>
            <person name="Zhou Z."/>
            <person name="Liu Y."/>
            <person name="Xu W."/>
            <person name="Pan J."/>
            <person name="Luo Z.H."/>
            <person name="Li M."/>
        </authorList>
    </citation>
    <scope>NUCLEOTIDE SEQUENCE [LARGE SCALE GENOMIC DNA]</scope>
    <source>
        <strain evidence="11">SpSt-464</strain>
    </source>
</reference>
<dbReference type="Gene3D" id="3.30.420.40">
    <property type="match status" value="2"/>
</dbReference>
<dbReference type="GO" id="GO:0006083">
    <property type="term" value="P:acetate metabolic process"/>
    <property type="evidence" value="ECO:0007669"/>
    <property type="project" value="TreeGrafter"/>
</dbReference>
<evidence type="ECO:0000256" key="7">
    <source>
        <dbReference type="ARBA" id="ARBA00022840"/>
    </source>
</evidence>
<dbReference type="GO" id="GO:0005737">
    <property type="term" value="C:cytoplasm"/>
    <property type="evidence" value="ECO:0007669"/>
    <property type="project" value="UniProtKB-SubCell"/>
</dbReference>
<dbReference type="HAMAP" id="MF_00542">
    <property type="entry name" value="Butyrate_kinase"/>
    <property type="match status" value="1"/>
</dbReference>
<evidence type="ECO:0000256" key="3">
    <source>
        <dbReference type="ARBA" id="ARBA00022490"/>
    </source>
</evidence>
<comment type="caution">
    <text evidence="11">The sequence shown here is derived from an EMBL/GenBank/DDBJ whole genome shotgun (WGS) entry which is preliminary data.</text>
</comment>
<dbReference type="NCBIfam" id="TIGR02707">
    <property type="entry name" value="butyr_kinase"/>
    <property type="match status" value="1"/>
</dbReference>
<comment type="subcellular location">
    <subcellularLocation>
        <location evidence="1 9">Cytoplasm</location>
    </subcellularLocation>
</comment>
<evidence type="ECO:0000256" key="4">
    <source>
        <dbReference type="ARBA" id="ARBA00022679"/>
    </source>
</evidence>
<dbReference type="GO" id="GO:0005524">
    <property type="term" value="F:ATP binding"/>
    <property type="evidence" value="ECO:0007669"/>
    <property type="project" value="UniProtKB-KW"/>
</dbReference>
<accession>A0A7C3J5N6</accession>
<evidence type="ECO:0000256" key="10">
    <source>
        <dbReference type="RuleBase" id="RU003835"/>
    </source>
</evidence>
<sequence length="354" mass="39760">MFKILAINPGATSTKIGYYEDEKEIFTESIRHHNEEVQKFKKTIDQLDMRVQTVKDFLKEKNIDLKDIDVFVARGGPFKPLRSGTYSINKKMIDDVLSGNVLADHVSNLACLIAEKLSVRTDQKKFIVDPVSVDEFDDIARISGLEGIERKSLSHALNMKMIAKKWAKENNKDYFKSSLIVVHLGTGISVSAHKNGRMIDLNNANDEGPFSPQRTGTLPVTQLSKLIISKKMDYEEVKKMLTTRGGVYSYFKNDNITELVKMMNDGDKKVELVLSAMMYQVSKEIGAMATVLYGNVDCIIVTGGIAYNKCLTDIIVERTKFIAPVVIYPGEDEILALVLGALRVLKGEEKEMEY</sequence>
<dbReference type="PANTHER" id="PTHR21060">
    <property type="entry name" value="ACETATE KINASE"/>
    <property type="match status" value="1"/>
</dbReference>
<dbReference type="NCBIfam" id="NF002834">
    <property type="entry name" value="PRK03011.1-5"/>
    <property type="match status" value="1"/>
</dbReference>
<dbReference type="SUPFAM" id="SSF53067">
    <property type="entry name" value="Actin-like ATPase domain"/>
    <property type="match status" value="2"/>
</dbReference>